<evidence type="ECO:0000313" key="3">
    <source>
        <dbReference type="Proteomes" id="UP000517753"/>
    </source>
</evidence>
<sequence>MASTLDLPLKSTRDMSDSEVRAEAARFGVAHDDDVVALRAALKRELDHRWREDNREWAEAVNRWVEQNGLPLEKYRLF</sequence>
<name>A0A7Y9FKC4_9SPHN</name>
<accession>A0A7Y9FKC4</accession>
<comment type="caution">
    <text evidence="2">The sequence shown here is derived from an EMBL/GenBank/DDBJ whole genome shotgun (WGS) entry which is preliminary data.</text>
</comment>
<gene>
    <name evidence="2" type="ORF">HD841_000386</name>
</gene>
<keyword evidence="3" id="KW-1185">Reference proteome</keyword>
<dbReference type="Pfam" id="PF07362">
    <property type="entry name" value="CcdA"/>
    <property type="match status" value="1"/>
</dbReference>
<evidence type="ECO:0000256" key="1">
    <source>
        <dbReference type="ARBA" id="ARBA00022649"/>
    </source>
</evidence>
<evidence type="ECO:0000313" key="2">
    <source>
        <dbReference type="EMBL" id="NYD88617.1"/>
    </source>
</evidence>
<dbReference type="InterPro" id="IPR009956">
    <property type="entry name" value="Post-segregation_anti-tox_CcdA"/>
</dbReference>
<reference evidence="2 3" key="1">
    <citation type="submission" date="2020-07" db="EMBL/GenBank/DDBJ databases">
        <authorList>
            <person name="Partida-Martinez L."/>
            <person name="Huntemann M."/>
            <person name="Clum A."/>
            <person name="Wang J."/>
            <person name="Palaniappan K."/>
            <person name="Ritter S."/>
            <person name="Chen I.-M."/>
            <person name="Stamatis D."/>
            <person name="Reddy T."/>
            <person name="O'Malley R."/>
            <person name="Daum C."/>
            <person name="Shapiro N."/>
            <person name="Ivanova N."/>
            <person name="Kyrpides N."/>
            <person name="Woyke T."/>
        </authorList>
    </citation>
    <scope>NUCLEOTIDE SEQUENCE [LARGE SCALE GENOMIC DNA]</scope>
    <source>
        <strain evidence="2 3">AS2.3</strain>
    </source>
</reference>
<organism evidence="2 3">
    <name type="scientific">Sphingomonas melonis</name>
    <dbReference type="NCBI Taxonomy" id="152682"/>
    <lineage>
        <taxon>Bacteria</taxon>
        <taxon>Pseudomonadati</taxon>
        <taxon>Pseudomonadota</taxon>
        <taxon>Alphaproteobacteria</taxon>
        <taxon>Sphingomonadales</taxon>
        <taxon>Sphingomonadaceae</taxon>
        <taxon>Sphingomonas</taxon>
    </lineage>
</organism>
<proteinExistence type="predicted"/>
<dbReference type="RefSeq" id="WP_179507193.1">
    <property type="nucleotide sequence ID" value="NZ_JACCBY010000001.1"/>
</dbReference>
<dbReference type="Proteomes" id="UP000517753">
    <property type="component" value="Unassembled WGS sequence"/>
</dbReference>
<dbReference type="EMBL" id="JACCBY010000001">
    <property type="protein sequence ID" value="NYD88617.1"/>
    <property type="molecule type" value="Genomic_DNA"/>
</dbReference>
<reference evidence="2 3" key="2">
    <citation type="submission" date="2020-08" db="EMBL/GenBank/DDBJ databases">
        <title>The Agave Microbiome: Exploring the role of microbial communities in plant adaptations to desert environments.</title>
        <authorList>
            <person name="Partida-Martinez L.P."/>
        </authorList>
    </citation>
    <scope>NUCLEOTIDE SEQUENCE [LARGE SCALE GENOMIC DNA]</scope>
    <source>
        <strain evidence="2 3">AS2.3</strain>
    </source>
</reference>
<dbReference type="AlphaFoldDB" id="A0A7Y9FKC4"/>
<protein>
    <submittedName>
        <fullName evidence="2">Antitoxin CcdA</fullName>
    </submittedName>
</protein>
<keyword evidence="1" id="KW-1277">Toxin-antitoxin system</keyword>